<dbReference type="GO" id="GO:0004672">
    <property type="term" value="F:protein kinase activity"/>
    <property type="evidence" value="ECO:0007669"/>
    <property type="project" value="InterPro"/>
</dbReference>
<evidence type="ECO:0000313" key="6">
    <source>
        <dbReference type="RefSeq" id="XP_030878025.1"/>
    </source>
</evidence>
<dbReference type="KEGG" id="lww:115938445"/>
<evidence type="ECO:0000259" key="4">
    <source>
        <dbReference type="PROSITE" id="PS50011"/>
    </source>
</evidence>
<dbReference type="PROSITE" id="PS50011">
    <property type="entry name" value="PROTEIN_KINASE_DOM"/>
    <property type="match status" value="1"/>
</dbReference>
<dbReference type="Proteomes" id="UP000245341">
    <property type="component" value="Unplaced"/>
</dbReference>
<dbReference type="PANTHER" id="PTHR24055">
    <property type="entry name" value="MITOGEN-ACTIVATED PROTEIN KINASE"/>
    <property type="match status" value="1"/>
</dbReference>
<dbReference type="InterPro" id="IPR011009">
    <property type="entry name" value="Kinase-like_dom_sf"/>
</dbReference>
<keyword evidence="5" id="KW-1185">Reference proteome</keyword>
<dbReference type="Pfam" id="PF00069">
    <property type="entry name" value="Pkinase"/>
    <property type="match status" value="1"/>
</dbReference>
<keyword evidence="1" id="KW-0597">Phosphoprotein</keyword>
<evidence type="ECO:0000313" key="5">
    <source>
        <dbReference type="Proteomes" id="UP000245341"/>
    </source>
</evidence>
<keyword evidence="3" id="KW-0067">ATP-binding</keyword>
<name>A0A7F8Q9T8_LEPWE</name>
<dbReference type="GeneID" id="115938445"/>
<organism evidence="5 6">
    <name type="scientific">Leptonychotes weddellii</name>
    <name type="common">Weddell seal</name>
    <name type="synonym">Otaria weddellii</name>
    <dbReference type="NCBI Taxonomy" id="9713"/>
    <lineage>
        <taxon>Eukaryota</taxon>
        <taxon>Metazoa</taxon>
        <taxon>Chordata</taxon>
        <taxon>Craniata</taxon>
        <taxon>Vertebrata</taxon>
        <taxon>Euteleostomi</taxon>
        <taxon>Mammalia</taxon>
        <taxon>Eutheria</taxon>
        <taxon>Laurasiatheria</taxon>
        <taxon>Carnivora</taxon>
        <taxon>Caniformia</taxon>
        <taxon>Pinnipedia</taxon>
        <taxon>Phocidae</taxon>
        <taxon>Monachinae</taxon>
        <taxon>Lobodontini</taxon>
        <taxon>Leptonychotes</taxon>
    </lineage>
</organism>
<dbReference type="InterPro" id="IPR050117">
    <property type="entry name" value="MAPK"/>
</dbReference>
<dbReference type="RefSeq" id="XP_030878025.1">
    <property type="nucleotide sequence ID" value="XM_031022165.1"/>
</dbReference>
<evidence type="ECO:0000256" key="1">
    <source>
        <dbReference type="ARBA" id="ARBA00022553"/>
    </source>
</evidence>
<keyword evidence="2" id="KW-0547">Nucleotide-binding</keyword>
<feature type="domain" description="Protein kinase" evidence="4">
    <location>
        <begin position="1"/>
        <end position="104"/>
    </location>
</feature>
<dbReference type="AlphaFoldDB" id="A0A7F8Q9T8"/>
<proteinExistence type="predicted"/>
<dbReference type="Gene3D" id="1.10.510.10">
    <property type="entry name" value="Transferase(Phosphotransferase) domain 1"/>
    <property type="match status" value="1"/>
</dbReference>
<sequence>MWSVGCILGELSDGQPLFPGESEIDQLFTIQKVLGPLPSEQMKLFYSNPRFHGLRFPAVNHPQTLERRYLGILNSVLLDLMKNLLKLDPADRYLTEQCLNHPTFQTQRLLDRSPSRSAKRKPYHVESSTLSNRIIVINLLEF</sequence>
<dbReference type="GO" id="GO:0005524">
    <property type="term" value="F:ATP binding"/>
    <property type="evidence" value="ECO:0007669"/>
    <property type="project" value="UniProtKB-KW"/>
</dbReference>
<gene>
    <name evidence="6" type="primary">LOC115938445</name>
</gene>
<dbReference type="InterPro" id="IPR000719">
    <property type="entry name" value="Prot_kinase_dom"/>
</dbReference>
<dbReference type="OrthoDB" id="548217at2759"/>
<reference evidence="6" key="1">
    <citation type="submission" date="2025-08" db="UniProtKB">
        <authorList>
            <consortium name="RefSeq"/>
        </authorList>
    </citation>
    <scope>IDENTIFICATION</scope>
    <source>
        <tissue evidence="6">Liver</tissue>
    </source>
</reference>
<evidence type="ECO:0000256" key="2">
    <source>
        <dbReference type="ARBA" id="ARBA00022741"/>
    </source>
</evidence>
<evidence type="ECO:0000256" key="3">
    <source>
        <dbReference type="ARBA" id="ARBA00022840"/>
    </source>
</evidence>
<accession>A0A7F8Q9T8</accession>
<protein>
    <submittedName>
        <fullName evidence="6">Cyclin-dependent kinase-like 5</fullName>
    </submittedName>
</protein>
<dbReference type="SUPFAM" id="SSF56112">
    <property type="entry name" value="Protein kinase-like (PK-like)"/>
    <property type="match status" value="1"/>
</dbReference>